<reference evidence="1" key="2">
    <citation type="journal article" date="2021" name="PeerJ">
        <title>Extensive microbial diversity within the chicken gut microbiome revealed by metagenomics and culture.</title>
        <authorList>
            <person name="Gilroy R."/>
            <person name="Ravi A."/>
            <person name="Getino M."/>
            <person name="Pursley I."/>
            <person name="Horton D.L."/>
            <person name="Alikhan N.F."/>
            <person name="Baker D."/>
            <person name="Gharbi K."/>
            <person name="Hall N."/>
            <person name="Watson M."/>
            <person name="Adriaenssens E.M."/>
            <person name="Foster-Nyarko E."/>
            <person name="Jarju S."/>
            <person name="Secka A."/>
            <person name="Antonio M."/>
            <person name="Oren A."/>
            <person name="Chaudhuri R.R."/>
            <person name="La Ragione R."/>
            <person name="Hildebrand F."/>
            <person name="Pallen M.J."/>
        </authorList>
    </citation>
    <scope>NUCLEOTIDE SEQUENCE</scope>
    <source>
        <strain evidence="1">ChiSjej6B24-2974</strain>
    </source>
</reference>
<comment type="caution">
    <text evidence="1">The sequence shown here is derived from an EMBL/GenBank/DDBJ whole genome shotgun (WGS) entry which is preliminary data.</text>
</comment>
<evidence type="ECO:0000313" key="1">
    <source>
        <dbReference type="EMBL" id="HIQ82383.1"/>
    </source>
</evidence>
<protein>
    <submittedName>
        <fullName evidence="1">Uncharacterized protein</fullName>
    </submittedName>
</protein>
<dbReference type="EMBL" id="DVFZ01000048">
    <property type="protein sequence ID" value="HIQ82383.1"/>
    <property type="molecule type" value="Genomic_DNA"/>
</dbReference>
<dbReference type="Pfam" id="PF20648">
    <property type="entry name" value="DUF6809"/>
    <property type="match status" value="1"/>
</dbReference>
<organism evidence="1 2">
    <name type="scientific">Candidatus Pullichristensenella stercorigallinarum</name>
    <dbReference type="NCBI Taxonomy" id="2840909"/>
    <lineage>
        <taxon>Bacteria</taxon>
        <taxon>Bacillati</taxon>
        <taxon>Bacillota</taxon>
        <taxon>Clostridia</taxon>
        <taxon>Candidatus Pullichristensenella</taxon>
    </lineage>
</organism>
<evidence type="ECO:0000313" key="2">
    <source>
        <dbReference type="Proteomes" id="UP000824260"/>
    </source>
</evidence>
<sequence length="93" mass="10966">MESILERIFTSRLQVQATPTAESRRREFERERMGAAEDELRRALRGDEAKAFATFCAMREAVWYADRYDAFTRGFRLGMRLTVEGLWRPEEEA</sequence>
<accession>A0A9D0ZKM5</accession>
<dbReference type="Proteomes" id="UP000824260">
    <property type="component" value="Unassembled WGS sequence"/>
</dbReference>
<gene>
    <name evidence="1" type="ORF">IAA52_04715</name>
</gene>
<reference evidence="1" key="1">
    <citation type="submission" date="2020-10" db="EMBL/GenBank/DDBJ databases">
        <authorList>
            <person name="Gilroy R."/>
        </authorList>
    </citation>
    <scope>NUCLEOTIDE SEQUENCE</scope>
    <source>
        <strain evidence="1">ChiSjej6B24-2974</strain>
    </source>
</reference>
<dbReference type="InterPro" id="IPR049215">
    <property type="entry name" value="DUF6809"/>
</dbReference>
<name>A0A9D0ZKM5_9FIRM</name>
<dbReference type="AlphaFoldDB" id="A0A9D0ZKM5"/>
<proteinExistence type="predicted"/>